<dbReference type="Proteomes" id="UP000317378">
    <property type="component" value="Unassembled WGS sequence"/>
</dbReference>
<organism evidence="2 3">
    <name type="scientific">Streptomyces sporangiiformans</name>
    <dbReference type="NCBI Taxonomy" id="2315329"/>
    <lineage>
        <taxon>Bacteria</taxon>
        <taxon>Bacillati</taxon>
        <taxon>Actinomycetota</taxon>
        <taxon>Actinomycetes</taxon>
        <taxon>Kitasatosporales</taxon>
        <taxon>Streptomycetaceae</taxon>
        <taxon>Streptomyces</taxon>
    </lineage>
</organism>
<dbReference type="InterPro" id="IPR016032">
    <property type="entry name" value="Sig_transdc_resp-reg_C-effctor"/>
</dbReference>
<reference evidence="2 3" key="1">
    <citation type="submission" date="2019-06" db="EMBL/GenBank/DDBJ databases">
        <title>Streptomyces sporangiiformans sp. nov., a novel actinomycete isolated from soil in Mount Song.</title>
        <authorList>
            <person name="Han L."/>
        </authorList>
    </citation>
    <scope>NUCLEOTIDE SEQUENCE [LARGE SCALE GENOMIC DNA]</scope>
    <source>
        <strain evidence="2 3">NEAU-SSA 1</strain>
    </source>
</reference>
<dbReference type="GO" id="GO:0006355">
    <property type="term" value="P:regulation of DNA-templated transcription"/>
    <property type="evidence" value="ECO:0007669"/>
    <property type="project" value="InterPro"/>
</dbReference>
<accession>A0A505DA56</accession>
<protein>
    <submittedName>
        <fullName evidence="2">Helix-turn-helix transcriptional regulator</fullName>
    </submittedName>
</protein>
<dbReference type="InterPro" id="IPR000792">
    <property type="entry name" value="Tscrpt_reg_LuxR_C"/>
</dbReference>
<sequence>MLPLVLHLNASEAEAVTGSAGLPQAWKLNRSPTMEILAGRQADGLVHDNLTRCTKELLAARPAADPIAELCRHTDLLQRGVHLRALYHHTARASGAMRDHAHTAAGLGAQLRTVERLPCEVLIIDRRLALMDHGPSRIMVISEQRVVDHFVRVFEHVWEEGWVFPAVTTRHPDFARPAEADPKLAILRMLSEGAKDEQVARRLGLSLRTCRRHIADVMSNVGAVSRFQAGVLAARYGLLSLPSVPDDLDGVK</sequence>
<gene>
    <name evidence="2" type="ORF">FGD71_030130</name>
</gene>
<dbReference type="Pfam" id="PF00196">
    <property type="entry name" value="GerE"/>
    <property type="match status" value="1"/>
</dbReference>
<proteinExistence type="predicted"/>
<dbReference type="EMBL" id="VCHX02000173">
    <property type="protein sequence ID" value="TPQ18615.1"/>
    <property type="molecule type" value="Genomic_DNA"/>
</dbReference>
<feature type="domain" description="HTH luxR-type" evidence="1">
    <location>
        <begin position="177"/>
        <end position="237"/>
    </location>
</feature>
<evidence type="ECO:0000313" key="3">
    <source>
        <dbReference type="Proteomes" id="UP000317378"/>
    </source>
</evidence>
<evidence type="ECO:0000259" key="1">
    <source>
        <dbReference type="PROSITE" id="PS50043"/>
    </source>
</evidence>
<dbReference type="PROSITE" id="PS50043">
    <property type="entry name" value="HTH_LUXR_2"/>
    <property type="match status" value="1"/>
</dbReference>
<name>A0A505DA56_9ACTN</name>
<dbReference type="SMART" id="SM00421">
    <property type="entry name" value="HTH_LUXR"/>
    <property type="match status" value="1"/>
</dbReference>
<dbReference type="OrthoDB" id="4307453at2"/>
<keyword evidence="3" id="KW-1185">Reference proteome</keyword>
<dbReference type="InterPro" id="IPR036388">
    <property type="entry name" value="WH-like_DNA-bd_sf"/>
</dbReference>
<dbReference type="AlphaFoldDB" id="A0A505DA56"/>
<comment type="caution">
    <text evidence="2">The sequence shown here is derived from an EMBL/GenBank/DDBJ whole genome shotgun (WGS) entry which is preliminary data.</text>
</comment>
<dbReference type="GO" id="GO:0003677">
    <property type="term" value="F:DNA binding"/>
    <property type="evidence" value="ECO:0007669"/>
    <property type="project" value="InterPro"/>
</dbReference>
<dbReference type="SUPFAM" id="SSF46894">
    <property type="entry name" value="C-terminal effector domain of the bipartite response regulators"/>
    <property type="match status" value="1"/>
</dbReference>
<dbReference type="Gene3D" id="1.10.10.10">
    <property type="entry name" value="Winged helix-like DNA-binding domain superfamily/Winged helix DNA-binding domain"/>
    <property type="match status" value="1"/>
</dbReference>
<evidence type="ECO:0000313" key="2">
    <source>
        <dbReference type="EMBL" id="TPQ18615.1"/>
    </source>
</evidence>